<reference evidence="8" key="1">
    <citation type="submission" date="2022-12" db="EMBL/GenBank/DDBJ databases">
        <title>Clostridium sp. nov., isolated from industrial wastewater.</title>
        <authorList>
            <person name="Jiayan W."/>
        </authorList>
    </citation>
    <scope>NUCLEOTIDE SEQUENCE</scope>
    <source>
        <strain evidence="8">ZC22-4</strain>
    </source>
</reference>
<comment type="caution">
    <text evidence="8">The sequence shown here is derived from an EMBL/GenBank/DDBJ whole genome shotgun (WGS) entry which is preliminary data.</text>
</comment>
<feature type="binding site" evidence="6">
    <location>
        <position position="119"/>
    </location>
    <ligand>
        <name>Fe cation</name>
        <dbReference type="ChEBI" id="CHEBI:24875"/>
        <label>2</label>
    </ligand>
</feature>
<evidence type="ECO:0000313" key="8">
    <source>
        <dbReference type="EMBL" id="MCY6959412.1"/>
    </source>
</evidence>
<dbReference type="PANTHER" id="PTHR37164">
    <property type="entry name" value="BACTERIOHEMERYTHRIN"/>
    <property type="match status" value="1"/>
</dbReference>
<comment type="subunit">
    <text evidence="6">Monomer.</text>
</comment>
<comment type="similarity">
    <text evidence="1 6">Belongs to the hemerythrin family.</text>
</comment>
<feature type="binding site" evidence="6">
    <location>
        <position position="82"/>
    </location>
    <ligand>
        <name>Fe cation</name>
        <dbReference type="ChEBI" id="CHEBI:24875"/>
        <label>2</label>
    </ligand>
</feature>
<dbReference type="PANTHER" id="PTHR37164:SF1">
    <property type="entry name" value="BACTERIOHEMERYTHRIN"/>
    <property type="match status" value="1"/>
</dbReference>
<protein>
    <recommendedName>
        <fullName evidence="6">Bacteriohemerythrin</fullName>
    </recommendedName>
</protein>
<name>A0ABT4DAT2_9CLOT</name>
<dbReference type="Gene3D" id="1.20.120.50">
    <property type="entry name" value="Hemerythrin-like"/>
    <property type="match status" value="1"/>
</dbReference>
<dbReference type="SUPFAM" id="SSF47188">
    <property type="entry name" value="Hemerythrin-like"/>
    <property type="match status" value="1"/>
</dbReference>
<dbReference type="InterPro" id="IPR050669">
    <property type="entry name" value="Hemerythrin"/>
</dbReference>
<evidence type="ECO:0000313" key="9">
    <source>
        <dbReference type="Proteomes" id="UP001144612"/>
    </source>
</evidence>
<keyword evidence="2 6" id="KW-0813">Transport</keyword>
<dbReference type="Proteomes" id="UP001144612">
    <property type="component" value="Unassembled WGS sequence"/>
</dbReference>
<keyword evidence="5 6" id="KW-0408">Iron</keyword>
<evidence type="ECO:0000256" key="3">
    <source>
        <dbReference type="ARBA" id="ARBA00022621"/>
    </source>
</evidence>
<keyword evidence="9" id="KW-1185">Reference proteome</keyword>
<dbReference type="InterPro" id="IPR023504">
    <property type="entry name" value="Bacteriohemerythrin-like"/>
</dbReference>
<comment type="function">
    <text evidence="6">Oxygen-binding protein. May be involved in a storage mechanism or for delivery to oxygen-requiring enzymes. The oxygen-binding site contains two iron atoms.</text>
</comment>
<feature type="binding site" evidence="6">
    <location>
        <position position="124"/>
    </location>
    <ligand>
        <name>Fe cation</name>
        <dbReference type="ChEBI" id="CHEBI:24875"/>
        <label>2</label>
    </ligand>
</feature>
<dbReference type="NCBIfam" id="TIGR02481">
    <property type="entry name" value="hemeryth_dom"/>
    <property type="match status" value="1"/>
</dbReference>
<dbReference type="RefSeq" id="WP_268061842.1">
    <property type="nucleotide sequence ID" value="NZ_JAPQFJ010000013.1"/>
</dbReference>
<accession>A0ABT4DAT2</accession>
<gene>
    <name evidence="8" type="ORF">OW729_12410</name>
</gene>
<feature type="binding site" evidence="6">
    <location>
        <position position="124"/>
    </location>
    <ligand>
        <name>Fe cation</name>
        <dbReference type="ChEBI" id="CHEBI:24875"/>
        <label>1</label>
    </ligand>
</feature>
<dbReference type="CDD" id="cd12107">
    <property type="entry name" value="Hemerythrin"/>
    <property type="match status" value="1"/>
</dbReference>
<proteinExistence type="inferred from homology"/>
<dbReference type="InterPro" id="IPR035938">
    <property type="entry name" value="Hemerythrin-like_sf"/>
</dbReference>
<dbReference type="Pfam" id="PF01814">
    <property type="entry name" value="Hemerythrin"/>
    <property type="match status" value="1"/>
</dbReference>
<sequence length="130" mass="15899">MIKWKDEFLTGIELIDNQHKKLFEIANRAYKLLKSDFFTDKYDRILEILEELKSYTKYHFKSEEEYMMSINYKKFFSQKMEHDAFIKKLDEVNLKDLDENQDKYLMDILEFIVDWIVNHILGKDKLINAE</sequence>
<evidence type="ECO:0000256" key="1">
    <source>
        <dbReference type="ARBA" id="ARBA00010587"/>
    </source>
</evidence>
<evidence type="ECO:0000256" key="4">
    <source>
        <dbReference type="ARBA" id="ARBA00022723"/>
    </source>
</evidence>
<evidence type="ECO:0000256" key="5">
    <source>
        <dbReference type="ARBA" id="ARBA00023004"/>
    </source>
</evidence>
<feature type="binding site" evidence="6">
    <location>
        <position position="63"/>
    </location>
    <ligand>
        <name>Fe cation</name>
        <dbReference type="ChEBI" id="CHEBI:24875"/>
        <label>1</label>
    </ligand>
</feature>
<evidence type="ECO:0000256" key="6">
    <source>
        <dbReference type="HAMAP-Rule" id="MF_00556"/>
    </source>
</evidence>
<evidence type="ECO:0000259" key="7">
    <source>
        <dbReference type="Pfam" id="PF01814"/>
    </source>
</evidence>
<feature type="domain" description="Hemerythrin-like" evidence="7">
    <location>
        <begin position="10"/>
        <end position="126"/>
    </location>
</feature>
<feature type="binding site" evidence="6">
    <location>
        <position position="59"/>
    </location>
    <ligand>
        <name>Fe cation</name>
        <dbReference type="ChEBI" id="CHEBI:24875"/>
        <label>1</label>
    </ligand>
</feature>
<feature type="binding site" evidence="6">
    <location>
        <position position="63"/>
    </location>
    <ligand>
        <name>Fe cation</name>
        <dbReference type="ChEBI" id="CHEBI:24875"/>
        <label>2</label>
    </ligand>
</feature>
<keyword evidence="4 6" id="KW-0479">Metal-binding</keyword>
<dbReference type="InterPro" id="IPR012312">
    <property type="entry name" value="Hemerythrin-like"/>
</dbReference>
<dbReference type="InterPro" id="IPR012827">
    <property type="entry name" value="Hemerythrin_metal-bd"/>
</dbReference>
<organism evidence="8 9">
    <name type="scientific">Clostridium brassicae</name>
    <dbReference type="NCBI Taxonomy" id="2999072"/>
    <lineage>
        <taxon>Bacteria</taxon>
        <taxon>Bacillati</taxon>
        <taxon>Bacillota</taxon>
        <taxon>Clostridia</taxon>
        <taxon>Eubacteriales</taxon>
        <taxon>Clostridiaceae</taxon>
        <taxon>Clostridium</taxon>
    </lineage>
</organism>
<feature type="binding site" evidence="6">
    <location>
        <position position="19"/>
    </location>
    <ligand>
        <name>Fe cation</name>
        <dbReference type="ChEBI" id="CHEBI:24875"/>
        <label>1</label>
    </ligand>
</feature>
<comment type="caution">
    <text evidence="6">Lacks conserved residue(s) required for the propagation of feature annotation.</text>
</comment>
<evidence type="ECO:0000256" key="2">
    <source>
        <dbReference type="ARBA" id="ARBA00022448"/>
    </source>
</evidence>
<dbReference type="EMBL" id="JAPQFJ010000013">
    <property type="protein sequence ID" value="MCY6959412.1"/>
    <property type="molecule type" value="Genomic_DNA"/>
</dbReference>
<dbReference type="NCBIfam" id="NF033749">
    <property type="entry name" value="bact_hemeryth"/>
    <property type="match status" value="1"/>
</dbReference>
<keyword evidence="3 6" id="KW-0561">Oxygen transport</keyword>
<dbReference type="HAMAP" id="MF_00556">
    <property type="entry name" value="Hemerythrin"/>
    <property type="match status" value="1"/>
</dbReference>